<dbReference type="InterPro" id="IPR023753">
    <property type="entry name" value="FAD/NAD-binding_dom"/>
</dbReference>
<dbReference type="Pfam" id="PF14759">
    <property type="entry name" value="Reductase_C"/>
    <property type="match status" value="1"/>
</dbReference>
<sequence length="406" mass="43691">MSEAPVIIIGGGLAGATAASELRERGYGGAVTLIAGEEHLPYERPPLSKDFLQGSSELPDFTVHDAQWYAKHDIDLLLGTRVEAIDRTAKRVTLDGGGTLDYAQLVLATGSRANPSGGIEGADLPGVRVLRTIDDARALREDLNEGTRLVIVGSGWIGMEAAASARQQGAEVTVISPSRIPLGNVLGEPFGNHLTRMHQEAGVQFELATHVGRIERGADQLVVHAGSWQTGADLVLLAIGASPHLEVAAASGIETDHGVVVDASLRSSDPDVLAVGDIAQAFNTTLRRQLRVEHWDNAIRQGKLAAATLTGADEQYDWLPYFFTDQFELGMEYVGDRQDGDADVVRGDMDEGEFIMFWLREGRITAAMNVNIWDVNDTLRSLVGQRIDPERLQDTSIELGQLAAGQ</sequence>
<dbReference type="InterPro" id="IPR036188">
    <property type="entry name" value="FAD/NAD-bd_sf"/>
</dbReference>
<accession>A0A5B7WX25</accession>
<dbReference type="GO" id="GO:0005737">
    <property type="term" value="C:cytoplasm"/>
    <property type="evidence" value="ECO:0007669"/>
    <property type="project" value="TreeGrafter"/>
</dbReference>
<dbReference type="Proteomes" id="UP000307000">
    <property type="component" value="Chromosome"/>
</dbReference>
<keyword evidence="7" id="KW-0808">Transferase</keyword>
<keyword evidence="4" id="KW-0560">Oxidoreductase</keyword>
<comment type="cofactor">
    <cofactor evidence="1">
        <name>FAD</name>
        <dbReference type="ChEBI" id="CHEBI:57692"/>
    </cofactor>
</comment>
<dbReference type="PRINTS" id="PR00368">
    <property type="entry name" value="FADPNR"/>
</dbReference>
<dbReference type="KEGG" id="gcr:GcLGCM259_2762"/>
<evidence type="ECO:0000259" key="6">
    <source>
        <dbReference type="Pfam" id="PF14759"/>
    </source>
</evidence>
<name>A0A5B7WX25_9MICC</name>
<evidence type="ECO:0000313" key="8">
    <source>
        <dbReference type="Proteomes" id="UP000307000"/>
    </source>
</evidence>
<dbReference type="InterPro" id="IPR016156">
    <property type="entry name" value="FAD/NAD-linked_Rdtase_dimer_sf"/>
</dbReference>
<reference evidence="7 8" key="1">
    <citation type="submission" date="2018-12" db="EMBL/GenBank/DDBJ databases">
        <title>Complete Genome Sequence of Glutamicibacter creatinolyticus strain LGCM259,isolated from an abscess of a 12-year-old mare in Italy.</title>
        <authorList>
            <person name="Santos R.G."/>
            <person name="Silva A.L."/>
            <person name="Seyffert N."/>
            <person name="Castro T.L.P."/>
            <person name="Attili A.R."/>
            <person name="Rifici C."/>
            <person name="Mazzullo G."/>
            <person name="Brenig B."/>
            <person name="Venanzi F."/>
            <person name="Azevedo V."/>
        </authorList>
    </citation>
    <scope>NUCLEOTIDE SEQUENCE [LARGE SCALE GENOMIC DNA]</scope>
    <source>
        <strain evidence="7 8">LGCM 259</strain>
    </source>
</reference>
<dbReference type="AlphaFoldDB" id="A0A5B7WX25"/>
<evidence type="ECO:0000256" key="1">
    <source>
        <dbReference type="ARBA" id="ARBA00001974"/>
    </source>
</evidence>
<dbReference type="Pfam" id="PF07992">
    <property type="entry name" value="Pyr_redox_2"/>
    <property type="match status" value="1"/>
</dbReference>
<keyword evidence="3" id="KW-0274">FAD</keyword>
<dbReference type="InterPro" id="IPR050446">
    <property type="entry name" value="FAD-oxidoreductase/Apoptosis"/>
</dbReference>
<dbReference type="PANTHER" id="PTHR43557">
    <property type="entry name" value="APOPTOSIS-INDUCING FACTOR 1"/>
    <property type="match status" value="1"/>
</dbReference>
<evidence type="ECO:0000256" key="2">
    <source>
        <dbReference type="ARBA" id="ARBA00022630"/>
    </source>
</evidence>
<organism evidence="7 8">
    <name type="scientific">Glutamicibacter creatinolyticus</name>
    <dbReference type="NCBI Taxonomy" id="162496"/>
    <lineage>
        <taxon>Bacteria</taxon>
        <taxon>Bacillati</taxon>
        <taxon>Actinomycetota</taxon>
        <taxon>Actinomycetes</taxon>
        <taxon>Micrococcales</taxon>
        <taxon>Micrococcaceae</taxon>
        <taxon>Glutamicibacter</taxon>
    </lineage>
</organism>
<dbReference type="Gene3D" id="3.50.50.60">
    <property type="entry name" value="FAD/NAD(P)-binding domain"/>
    <property type="match status" value="2"/>
</dbReference>
<proteinExistence type="predicted"/>
<evidence type="ECO:0000256" key="4">
    <source>
        <dbReference type="ARBA" id="ARBA00023002"/>
    </source>
</evidence>
<protein>
    <submittedName>
        <fullName evidence="7">Sensor histidine kinase</fullName>
    </submittedName>
</protein>
<keyword evidence="7" id="KW-0418">Kinase</keyword>
<gene>
    <name evidence="7" type="ORF">GcLGCM259_2762</name>
</gene>
<dbReference type="GO" id="GO:0016301">
    <property type="term" value="F:kinase activity"/>
    <property type="evidence" value="ECO:0007669"/>
    <property type="project" value="UniProtKB-KW"/>
</dbReference>
<keyword evidence="2" id="KW-0285">Flavoprotein</keyword>
<dbReference type="SUPFAM" id="SSF55424">
    <property type="entry name" value="FAD/NAD-linked reductases, dimerisation (C-terminal) domain"/>
    <property type="match status" value="1"/>
</dbReference>
<keyword evidence="8" id="KW-1185">Reference proteome</keyword>
<dbReference type="SUPFAM" id="SSF51905">
    <property type="entry name" value="FAD/NAD(P)-binding domain"/>
    <property type="match status" value="2"/>
</dbReference>
<dbReference type="EMBL" id="CP034412">
    <property type="protein sequence ID" value="QCY48469.1"/>
    <property type="molecule type" value="Genomic_DNA"/>
</dbReference>
<dbReference type="InterPro" id="IPR028202">
    <property type="entry name" value="Reductase_C"/>
</dbReference>
<dbReference type="GO" id="GO:0016651">
    <property type="term" value="F:oxidoreductase activity, acting on NAD(P)H"/>
    <property type="evidence" value="ECO:0007669"/>
    <property type="project" value="TreeGrafter"/>
</dbReference>
<evidence type="ECO:0000256" key="3">
    <source>
        <dbReference type="ARBA" id="ARBA00022827"/>
    </source>
</evidence>
<feature type="domain" description="FAD/NAD(P)-binding" evidence="5">
    <location>
        <begin position="6"/>
        <end position="302"/>
    </location>
</feature>
<evidence type="ECO:0000313" key="7">
    <source>
        <dbReference type="EMBL" id="QCY48469.1"/>
    </source>
</evidence>
<dbReference type="RefSeq" id="WP_138927008.1">
    <property type="nucleotide sequence ID" value="NZ_CP034412.1"/>
</dbReference>
<dbReference type="Gene3D" id="3.30.390.30">
    <property type="match status" value="1"/>
</dbReference>
<dbReference type="PRINTS" id="PR00411">
    <property type="entry name" value="PNDRDTASEI"/>
</dbReference>
<feature type="domain" description="Reductase C-terminal" evidence="6">
    <location>
        <begin position="321"/>
        <end position="402"/>
    </location>
</feature>
<dbReference type="PANTHER" id="PTHR43557:SF2">
    <property type="entry name" value="RIESKE DOMAIN-CONTAINING PROTEIN-RELATED"/>
    <property type="match status" value="1"/>
</dbReference>
<evidence type="ECO:0000259" key="5">
    <source>
        <dbReference type="Pfam" id="PF07992"/>
    </source>
</evidence>